<dbReference type="GO" id="GO:0008760">
    <property type="term" value="F:UDP-N-acetylglucosamine 1-carboxyvinyltransferase activity"/>
    <property type="evidence" value="ECO:0007669"/>
    <property type="project" value="UniProtKB-UniRule"/>
</dbReference>
<keyword evidence="9 12" id="KW-0961">Cell wall biogenesis/degradation</keyword>
<keyword evidence="4 12" id="KW-0132">Cell division</keyword>
<dbReference type="EMBL" id="CVTD020000016">
    <property type="protein sequence ID" value="CRZ34645.1"/>
    <property type="molecule type" value="Genomic_DNA"/>
</dbReference>
<dbReference type="Pfam" id="PF00275">
    <property type="entry name" value="EPSP_synthase"/>
    <property type="match status" value="1"/>
</dbReference>
<comment type="function">
    <text evidence="12">Cell wall formation. Adds enolpyruvyl to UDP-N-acetylglucosamine.</text>
</comment>
<evidence type="ECO:0000259" key="13">
    <source>
        <dbReference type="Pfam" id="PF00275"/>
    </source>
</evidence>
<evidence type="ECO:0000256" key="6">
    <source>
        <dbReference type="ARBA" id="ARBA00022960"/>
    </source>
</evidence>
<dbReference type="InterPro" id="IPR013792">
    <property type="entry name" value="RNA3'P_cycl/enolpyr_Trfase_a/b"/>
</dbReference>
<evidence type="ECO:0000256" key="10">
    <source>
        <dbReference type="ARBA" id="ARBA00038367"/>
    </source>
</evidence>
<evidence type="ECO:0000256" key="7">
    <source>
        <dbReference type="ARBA" id="ARBA00022984"/>
    </source>
</evidence>
<dbReference type="HAMAP" id="MF_00111">
    <property type="entry name" value="MurA"/>
    <property type="match status" value="1"/>
</dbReference>
<proteinExistence type="inferred from homology"/>
<feature type="active site" description="Proton donor" evidence="12">
    <location>
        <position position="116"/>
    </location>
</feature>
<dbReference type="OrthoDB" id="9803760at2"/>
<keyword evidence="12" id="KW-0670">Pyruvate</keyword>
<dbReference type="InterPro" id="IPR050068">
    <property type="entry name" value="MurA_subfamily"/>
</dbReference>
<evidence type="ECO:0000313" key="15">
    <source>
        <dbReference type="Proteomes" id="UP000236497"/>
    </source>
</evidence>
<name>A0A0H5SHU2_HERHM</name>
<feature type="domain" description="Enolpyruvate transferase" evidence="13">
    <location>
        <begin position="8"/>
        <end position="410"/>
    </location>
</feature>
<feature type="modified residue" description="2-(S-cysteinyl)pyruvic acid O-phosphothioketal" evidence="12">
    <location>
        <position position="116"/>
    </location>
</feature>
<dbReference type="NCBIfam" id="TIGR01072">
    <property type="entry name" value="murA"/>
    <property type="match status" value="1"/>
</dbReference>
<reference evidence="14 15" key="1">
    <citation type="submission" date="2015-06" db="EMBL/GenBank/DDBJ databases">
        <authorList>
            <person name="Wibberg Daniel"/>
        </authorList>
    </citation>
    <scope>NUCLEOTIDE SEQUENCE [LARGE SCALE GENOMIC DNA]</scope>
    <source>
        <strain evidence="14 15">T3/55T</strain>
    </source>
</reference>
<evidence type="ECO:0000256" key="8">
    <source>
        <dbReference type="ARBA" id="ARBA00023306"/>
    </source>
</evidence>
<keyword evidence="7 12" id="KW-0573">Peptidoglycan synthesis</keyword>
<evidence type="ECO:0000256" key="11">
    <source>
        <dbReference type="ARBA" id="ARBA00047527"/>
    </source>
</evidence>
<sequence length="426" mass="45870">MSSIKVIGGGSLKGELTIQGSKNAALPIIAATVLNKGLTILKNCPKILDVFHMIKILKELGCSAEWDENTLIIDTSKLSSAKVSESSVRKMRSSILFLGSLLGRCHEVSIAYPGGCSIGKRPIDFHLDSIKRMNVSQEFLGEDKDIIYCRTEKIVGTDIFLKFPSVGATQNIILTAVLSEGVTRIFNAAREPEVLELCNFLVEAGARICGKGTAFIEIEGVKSLRDVEFTLSPDRIVTGTYMAAVAAAGGDVILQNTPVNQLDSVIRVLSKVGCDIKTGANSLRVKCDKRPLPIEVLKTQPYPGFPTDMQSQLMTVLSLADGKSTIIETIFESRFQNAYELKKMGANITIDEKEKKAVISGVKKLKGATVKAHDLRAGAALIIAGIAAEGTTIVKEADTIERGYEDICRDLGSLGANVSFCSENIL</sequence>
<comment type="pathway">
    <text evidence="2 12">Cell wall biogenesis; peptidoglycan biosynthesis.</text>
</comment>
<dbReference type="Proteomes" id="UP000236497">
    <property type="component" value="Unassembled WGS sequence"/>
</dbReference>
<evidence type="ECO:0000256" key="1">
    <source>
        <dbReference type="ARBA" id="ARBA00004496"/>
    </source>
</evidence>
<dbReference type="GO" id="GO:0005737">
    <property type="term" value="C:cytoplasm"/>
    <property type="evidence" value="ECO:0007669"/>
    <property type="project" value="UniProtKB-SubCell"/>
</dbReference>
<keyword evidence="8 12" id="KW-0131">Cell cycle</keyword>
<dbReference type="NCBIfam" id="NF006873">
    <property type="entry name" value="PRK09369.1"/>
    <property type="match status" value="1"/>
</dbReference>
<dbReference type="SUPFAM" id="SSF55205">
    <property type="entry name" value="EPT/RTPC-like"/>
    <property type="match status" value="1"/>
</dbReference>
<feature type="binding site" evidence="12">
    <location>
        <position position="330"/>
    </location>
    <ligand>
        <name>UDP-N-acetyl-alpha-D-glucosamine</name>
        <dbReference type="ChEBI" id="CHEBI:57705"/>
    </ligand>
</feature>
<dbReference type="GO" id="GO:0009252">
    <property type="term" value="P:peptidoglycan biosynthetic process"/>
    <property type="evidence" value="ECO:0007669"/>
    <property type="project" value="UniProtKB-UniRule"/>
</dbReference>
<dbReference type="Gene3D" id="3.65.10.10">
    <property type="entry name" value="Enolpyruvate transferase domain"/>
    <property type="match status" value="2"/>
</dbReference>
<dbReference type="GO" id="GO:0071555">
    <property type="term" value="P:cell wall organization"/>
    <property type="evidence" value="ECO:0007669"/>
    <property type="project" value="UniProtKB-KW"/>
</dbReference>
<keyword evidence="5 12" id="KW-0808">Transferase</keyword>
<comment type="caution">
    <text evidence="12">Lacks conserved residue(s) required for the propagation of feature annotation.</text>
</comment>
<dbReference type="RefSeq" id="WP_103202760.1">
    <property type="nucleotide sequence ID" value="NZ_CVTD020000016.1"/>
</dbReference>
<organism evidence="14 15">
    <name type="scientific">Herbinix hemicellulosilytica</name>
    <dbReference type="NCBI Taxonomy" id="1564487"/>
    <lineage>
        <taxon>Bacteria</taxon>
        <taxon>Bacillati</taxon>
        <taxon>Bacillota</taxon>
        <taxon>Clostridia</taxon>
        <taxon>Lachnospirales</taxon>
        <taxon>Lachnospiraceae</taxon>
        <taxon>Herbinix</taxon>
    </lineage>
</organism>
<comment type="catalytic activity">
    <reaction evidence="11 12">
        <text>phosphoenolpyruvate + UDP-N-acetyl-alpha-D-glucosamine = UDP-N-acetyl-3-O-(1-carboxyvinyl)-alpha-D-glucosamine + phosphate</text>
        <dbReference type="Rhea" id="RHEA:18681"/>
        <dbReference type="ChEBI" id="CHEBI:43474"/>
        <dbReference type="ChEBI" id="CHEBI:57705"/>
        <dbReference type="ChEBI" id="CHEBI:58702"/>
        <dbReference type="ChEBI" id="CHEBI:68483"/>
        <dbReference type="EC" id="2.5.1.7"/>
    </reaction>
</comment>
<dbReference type="PANTHER" id="PTHR43783">
    <property type="entry name" value="UDP-N-ACETYLGLUCOSAMINE 1-CARBOXYVINYLTRANSFERASE"/>
    <property type="match status" value="1"/>
</dbReference>
<dbReference type="GO" id="GO:0051301">
    <property type="term" value="P:cell division"/>
    <property type="evidence" value="ECO:0007669"/>
    <property type="project" value="UniProtKB-KW"/>
</dbReference>
<evidence type="ECO:0000256" key="3">
    <source>
        <dbReference type="ARBA" id="ARBA00022490"/>
    </source>
</evidence>
<evidence type="ECO:0000256" key="5">
    <source>
        <dbReference type="ARBA" id="ARBA00022679"/>
    </source>
</evidence>
<gene>
    <name evidence="14" type="primary">murA2-1</name>
    <name evidence="12" type="synonym">murA</name>
    <name evidence="14" type="ORF">HHT355_1444</name>
</gene>
<feature type="binding site" evidence="12">
    <location>
        <position position="308"/>
    </location>
    <ligand>
        <name>UDP-N-acetyl-alpha-D-glucosamine</name>
        <dbReference type="ChEBI" id="CHEBI:57705"/>
    </ligand>
</feature>
<keyword evidence="6 12" id="KW-0133">Cell shape</keyword>
<evidence type="ECO:0000256" key="12">
    <source>
        <dbReference type="HAMAP-Rule" id="MF_00111"/>
    </source>
</evidence>
<comment type="subcellular location">
    <subcellularLocation>
        <location evidence="1 12">Cytoplasm</location>
    </subcellularLocation>
</comment>
<dbReference type="EC" id="2.5.1.7" evidence="12"/>
<evidence type="ECO:0000313" key="14">
    <source>
        <dbReference type="EMBL" id="CRZ34645.1"/>
    </source>
</evidence>
<protein>
    <recommendedName>
        <fullName evidence="12">UDP-N-acetylglucosamine 1-carboxyvinyltransferase</fullName>
        <ecNumber evidence="12">2.5.1.7</ecNumber>
    </recommendedName>
    <alternativeName>
        <fullName evidence="12">Enoylpyruvate transferase</fullName>
    </alternativeName>
    <alternativeName>
        <fullName evidence="12">UDP-N-acetylglucosamine enolpyruvyl transferase</fullName>
        <shortName evidence="12">EPT</shortName>
    </alternativeName>
</protein>
<dbReference type="AlphaFoldDB" id="A0A0H5SHU2"/>
<feature type="binding site" evidence="12">
    <location>
        <begin position="22"/>
        <end position="23"/>
    </location>
    <ligand>
        <name>phosphoenolpyruvate</name>
        <dbReference type="ChEBI" id="CHEBI:58702"/>
    </ligand>
</feature>
<evidence type="ECO:0000256" key="2">
    <source>
        <dbReference type="ARBA" id="ARBA00004752"/>
    </source>
</evidence>
<keyword evidence="3 12" id="KW-0963">Cytoplasm</keyword>
<dbReference type="UniPathway" id="UPA00219"/>
<dbReference type="InterPro" id="IPR036968">
    <property type="entry name" value="Enolpyruvate_Tfrase_sf"/>
</dbReference>
<dbReference type="GO" id="GO:0008360">
    <property type="term" value="P:regulation of cell shape"/>
    <property type="evidence" value="ECO:0007669"/>
    <property type="project" value="UniProtKB-KW"/>
</dbReference>
<keyword evidence="15" id="KW-1185">Reference proteome</keyword>
<evidence type="ECO:0000256" key="4">
    <source>
        <dbReference type="ARBA" id="ARBA00022618"/>
    </source>
</evidence>
<dbReference type="InterPro" id="IPR001986">
    <property type="entry name" value="Enolpyruvate_Tfrase_dom"/>
</dbReference>
<dbReference type="InterPro" id="IPR005750">
    <property type="entry name" value="UDP_GlcNAc_COvinyl_MurA"/>
</dbReference>
<dbReference type="GO" id="GO:0019277">
    <property type="term" value="P:UDP-N-acetylgalactosamine biosynthetic process"/>
    <property type="evidence" value="ECO:0007669"/>
    <property type="project" value="InterPro"/>
</dbReference>
<evidence type="ECO:0000256" key="9">
    <source>
        <dbReference type="ARBA" id="ARBA00023316"/>
    </source>
</evidence>
<feature type="binding site" evidence="12">
    <location>
        <position position="92"/>
    </location>
    <ligand>
        <name>UDP-N-acetyl-alpha-D-glucosamine</name>
        <dbReference type="ChEBI" id="CHEBI:57705"/>
    </ligand>
</feature>
<dbReference type="CDD" id="cd01555">
    <property type="entry name" value="UdpNAET"/>
    <property type="match status" value="1"/>
</dbReference>
<accession>A0A0H5SHU2</accession>
<comment type="similarity">
    <text evidence="10 12">Belongs to the EPSP synthase family. MurA subfamily.</text>
</comment>
<dbReference type="PANTHER" id="PTHR43783:SF1">
    <property type="entry name" value="UDP-N-ACETYLGLUCOSAMINE 1-CARBOXYVINYLTRANSFERASE"/>
    <property type="match status" value="1"/>
</dbReference>